<dbReference type="SUPFAM" id="SSF52821">
    <property type="entry name" value="Rhodanese/Cell cycle control phosphatase"/>
    <property type="match status" value="1"/>
</dbReference>
<dbReference type="OrthoDB" id="9800872at2"/>
<feature type="chain" id="PRO_5039547050" evidence="1">
    <location>
        <begin position="21"/>
        <end position="120"/>
    </location>
</feature>
<organism evidence="3 4">
    <name type="scientific">Flaviflexus salsibiostraticola</name>
    <dbReference type="NCBI Taxonomy" id="1282737"/>
    <lineage>
        <taxon>Bacteria</taxon>
        <taxon>Bacillati</taxon>
        <taxon>Actinomycetota</taxon>
        <taxon>Actinomycetes</taxon>
        <taxon>Actinomycetales</taxon>
        <taxon>Actinomycetaceae</taxon>
        <taxon>Flaviflexus</taxon>
    </lineage>
</organism>
<protein>
    <submittedName>
        <fullName evidence="3">Rhodanese-like domain-containing protein</fullName>
    </submittedName>
</protein>
<evidence type="ECO:0000256" key="1">
    <source>
        <dbReference type="SAM" id="SignalP"/>
    </source>
</evidence>
<proteinExistence type="predicted"/>
<dbReference type="InterPro" id="IPR036873">
    <property type="entry name" value="Rhodanese-like_dom_sf"/>
</dbReference>
<dbReference type="EMBL" id="CP034438">
    <property type="protein sequence ID" value="AZN29536.1"/>
    <property type="molecule type" value="Genomic_DNA"/>
</dbReference>
<dbReference type="PANTHER" id="PTHR45431">
    <property type="entry name" value="RHODANESE-LIKE DOMAIN-CONTAINING PROTEIN 15, CHLOROPLASTIC"/>
    <property type="match status" value="1"/>
</dbReference>
<dbReference type="InterPro" id="IPR001763">
    <property type="entry name" value="Rhodanese-like_dom"/>
</dbReference>
<accession>A0A3S8Z884</accession>
<dbReference type="PROSITE" id="PS51257">
    <property type="entry name" value="PROKAR_LIPOPROTEIN"/>
    <property type="match status" value="1"/>
</dbReference>
<evidence type="ECO:0000313" key="4">
    <source>
        <dbReference type="Proteomes" id="UP000270021"/>
    </source>
</evidence>
<gene>
    <name evidence="3" type="ORF">EJO69_03840</name>
</gene>
<dbReference type="InterPro" id="IPR052367">
    <property type="entry name" value="Thiosulfate_ST/Rhodanese-like"/>
</dbReference>
<evidence type="ECO:0000313" key="3">
    <source>
        <dbReference type="EMBL" id="AZN29536.1"/>
    </source>
</evidence>
<evidence type="ECO:0000259" key="2">
    <source>
        <dbReference type="PROSITE" id="PS50206"/>
    </source>
</evidence>
<feature type="signal peptide" evidence="1">
    <location>
        <begin position="1"/>
        <end position="20"/>
    </location>
</feature>
<keyword evidence="4" id="KW-1185">Reference proteome</keyword>
<name>A0A3S8Z884_9ACTO</name>
<dbReference type="PANTHER" id="PTHR45431:SF3">
    <property type="entry name" value="RHODANESE-LIKE DOMAIN-CONTAINING PROTEIN 15, CHLOROPLASTIC"/>
    <property type="match status" value="1"/>
</dbReference>
<dbReference type="PROSITE" id="PS50206">
    <property type="entry name" value="RHODANESE_3"/>
    <property type="match status" value="1"/>
</dbReference>
<dbReference type="CDD" id="cd00158">
    <property type="entry name" value="RHOD"/>
    <property type="match status" value="1"/>
</dbReference>
<dbReference type="Proteomes" id="UP000270021">
    <property type="component" value="Chromosome"/>
</dbReference>
<dbReference type="Pfam" id="PF00581">
    <property type="entry name" value="Rhodanese"/>
    <property type="match status" value="1"/>
</dbReference>
<keyword evidence="1" id="KW-0732">Signal</keyword>
<dbReference type="AlphaFoldDB" id="A0A3S8Z884"/>
<sequence>MRRVLTAVFAAAAVIFGLGACSDDGQEIPMSDNAIILDVRTPGEFAAGHLDGAQLIDYNAGEVPAAIPTLDPDAEYLVYCRSGNRASQAIALMEAAGFTQVTNLGSLENAAEATGIEVVR</sequence>
<dbReference type="SMART" id="SM00450">
    <property type="entry name" value="RHOD"/>
    <property type="match status" value="1"/>
</dbReference>
<dbReference type="KEGG" id="fsl:EJO69_03840"/>
<reference evidence="3 4" key="1">
    <citation type="submission" date="2018-12" db="EMBL/GenBank/DDBJ databases">
        <title>Complete genome sequence of Flaviflexus salsibiostraticola KCTC 33148.</title>
        <authorList>
            <person name="Bae J.-W."/>
        </authorList>
    </citation>
    <scope>NUCLEOTIDE SEQUENCE [LARGE SCALE GENOMIC DNA]</scope>
    <source>
        <strain evidence="3 4">KCTC 33148</strain>
    </source>
</reference>
<feature type="domain" description="Rhodanese" evidence="2">
    <location>
        <begin position="30"/>
        <end position="116"/>
    </location>
</feature>
<dbReference type="Gene3D" id="3.40.250.10">
    <property type="entry name" value="Rhodanese-like domain"/>
    <property type="match status" value="1"/>
</dbReference>